<dbReference type="InterPro" id="IPR003772">
    <property type="entry name" value="YceD"/>
</dbReference>
<evidence type="ECO:0000313" key="1">
    <source>
        <dbReference type="EMBL" id="MFD1789801.1"/>
    </source>
</evidence>
<organism evidence="1 2">
    <name type="scientific">Sphingomonas floccifaciens</name>
    <dbReference type="NCBI Taxonomy" id="1844115"/>
    <lineage>
        <taxon>Bacteria</taxon>
        <taxon>Pseudomonadati</taxon>
        <taxon>Pseudomonadota</taxon>
        <taxon>Alphaproteobacteria</taxon>
        <taxon>Sphingomonadales</taxon>
        <taxon>Sphingomonadaceae</taxon>
        <taxon>Sphingomonas</taxon>
    </lineage>
</organism>
<dbReference type="Pfam" id="PF02620">
    <property type="entry name" value="YceD"/>
    <property type="match status" value="1"/>
</dbReference>
<reference evidence="2" key="1">
    <citation type="journal article" date="2019" name="Int. J. Syst. Evol. Microbiol.">
        <title>The Global Catalogue of Microorganisms (GCM) 10K type strain sequencing project: providing services to taxonomists for standard genome sequencing and annotation.</title>
        <authorList>
            <consortium name="The Broad Institute Genomics Platform"/>
            <consortium name="The Broad Institute Genome Sequencing Center for Infectious Disease"/>
            <person name="Wu L."/>
            <person name="Ma J."/>
        </authorList>
    </citation>
    <scope>NUCLEOTIDE SEQUENCE [LARGE SCALE GENOMIC DNA]</scope>
    <source>
        <strain evidence="2">Q85</strain>
    </source>
</reference>
<keyword evidence="2" id="KW-1185">Reference proteome</keyword>
<gene>
    <name evidence="1" type="ORF">ACFSC3_19775</name>
</gene>
<dbReference type="RefSeq" id="WP_380942048.1">
    <property type="nucleotide sequence ID" value="NZ_JBHUFC010000025.1"/>
</dbReference>
<accession>A0ABW4NIU8</accession>
<dbReference type="Proteomes" id="UP001597283">
    <property type="component" value="Unassembled WGS sequence"/>
</dbReference>
<evidence type="ECO:0000313" key="2">
    <source>
        <dbReference type="Proteomes" id="UP001597283"/>
    </source>
</evidence>
<dbReference type="EMBL" id="JBHUFC010000025">
    <property type="protein sequence ID" value="MFD1789801.1"/>
    <property type="molecule type" value="Genomic_DNA"/>
</dbReference>
<sequence>MSASPEFSRPRRLDTIGEGSIAVQIAAEAEERRKLAGRFGLSSLDRLEADYTLRRDAAGIIASGRLQADVVQACTATGEPVPSTIDIPFDIRFLPERDGELPDEVELDEGDMDTMFYAGSAIDLGEAAAETLALAIDPYPRAPGAEAALREAGVKTEKEAKPAGALAGLKDLLERKGG</sequence>
<protein>
    <submittedName>
        <fullName evidence="1">YceD family protein</fullName>
    </submittedName>
</protein>
<name>A0ABW4NIU8_9SPHN</name>
<proteinExistence type="predicted"/>
<comment type="caution">
    <text evidence="1">The sequence shown here is derived from an EMBL/GenBank/DDBJ whole genome shotgun (WGS) entry which is preliminary data.</text>
</comment>